<gene>
    <name evidence="3" type="ORF">M407DRAFT_32925</name>
</gene>
<sequence length="195" mass="21589">MPEGNKERRRKKKYVQPKGVVDCVNAGKILLEDAYAQGRTLPPHLSSLNADGDGAYNPLAPVPGMERALADLDEDEEDEDEAEDSEDEEHEDFHMAPPQPGEKSRKRQRRGNKAAAAAAALQVSNPTDADAVRKAELEAERLGIEPAEFDKVLEKASATNQKRQGGDGEGGAEVKRERRRSPLEEHPRRTWPRCC</sequence>
<dbReference type="GO" id="GO:0070545">
    <property type="term" value="C:PeBoW complex"/>
    <property type="evidence" value="ECO:0007669"/>
    <property type="project" value="TreeGrafter"/>
</dbReference>
<dbReference type="AlphaFoldDB" id="A0A0C3K7P9"/>
<evidence type="ECO:0000256" key="1">
    <source>
        <dbReference type="ARBA" id="ARBA00004123"/>
    </source>
</evidence>
<feature type="compositionally biased region" description="Basic and acidic residues" evidence="2">
    <location>
        <begin position="172"/>
        <end position="188"/>
    </location>
</feature>
<name>A0A0C3K7P9_9AGAM</name>
<protein>
    <submittedName>
        <fullName evidence="3">Uncharacterized protein</fullName>
    </submittedName>
</protein>
<comment type="subcellular location">
    <subcellularLocation>
        <location evidence="1">Nucleus</location>
    </subcellularLocation>
</comment>
<feature type="compositionally biased region" description="Basic and acidic residues" evidence="2">
    <location>
        <begin position="130"/>
        <end position="154"/>
    </location>
</feature>
<dbReference type="PANTHER" id="PTHR12221:SF6">
    <property type="entry name" value="PESCADILLO HOMOLOG"/>
    <property type="match status" value="1"/>
</dbReference>
<dbReference type="Proteomes" id="UP000054248">
    <property type="component" value="Unassembled WGS sequence"/>
</dbReference>
<dbReference type="OrthoDB" id="10264910at2759"/>
<dbReference type="STRING" id="1051891.A0A0C3K7P9"/>
<feature type="compositionally biased region" description="Acidic residues" evidence="2">
    <location>
        <begin position="71"/>
        <end position="90"/>
    </location>
</feature>
<evidence type="ECO:0000313" key="4">
    <source>
        <dbReference type="Proteomes" id="UP000054248"/>
    </source>
</evidence>
<keyword evidence="4" id="KW-1185">Reference proteome</keyword>
<dbReference type="GO" id="GO:0000463">
    <property type="term" value="P:maturation of LSU-rRNA from tricistronic rRNA transcript (SSU-rRNA, 5.8S rRNA, LSU-rRNA)"/>
    <property type="evidence" value="ECO:0007669"/>
    <property type="project" value="TreeGrafter"/>
</dbReference>
<proteinExistence type="predicted"/>
<dbReference type="InterPro" id="IPR010613">
    <property type="entry name" value="PES"/>
</dbReference>
<dbReference type="GO" id="GO:0003723">
    <property type="term" value="F:RNA binding"/>
    <property type="evidence" value="ECO:0007669"/>
    <property type="project" value="TreeGrafter"/>
</dbReference>
<reference evidence="4" key="2">
    <citation type="submission" date="2015-01" db="EMBL/GenBank/DDBJ databases">
        <title>Evolutionary Origins and Diversification of the Mycorrhizal Mutualists.</title>
        <authorList>
            <consortium name="DOE Joint Genome Institute"/>
            <consortium name="Mycorrhizal Genomics Consortium"/>
            <person name="Kohler A."/>
            <person name="Kuo A."/>
            <person name="Nagy L.G."/>
            <person name="Floudas D."/>
            <person name="Copeland A."/>
            <person name="Barry K.W."/>
            <person name="Cichocki N."/>
            <person name="Veneault-Fourrey C."/>
            <person name="LaButti K."/>
            <person name="Lindquist E.A."/>
            <person name="Lipzen A."/>
            <person name="Lundell T."/>
            <person name="Morin E."/>
            <person name="Murat C."/>
            <person name="Riley R."/>
            <person name="Ohm R."/>
            <person name="Sun H."/>
            <person name="Tunlid A."/>
            <person name="Henrissat B."/>
            <person name="Grigoriev I.V."/>
            <person name="Hibbett D.S."/>
            <person name="Martin F."/>
        </authorList>
    </citation>
    <scope>NUCLEOTIDE SEQUENCE [LARGE SCALE GENOMIC DNA]</scope>
    <source>
        <strain evidence="4">MUT 4182</strain>
    </source>
</reference>
<accession>A0A0C3K7P9</accession>
<dbReference type="HOGENOM" id="CLU_1397262_0_0_1"/>
<organism evidence="3 4">
    <name type="scientific">Tulasnella calospora MUT 4182</name>
    <dbReference type="NCBI Taxonomy" id="1051891"/>
    <lineage>
        <taxon>Eukaryota</taxon>
        <taxon>Fungi</taxon>
        <taxon>Dikarya</taxon>
        <taxon>Basidiomycota</taxon>
        <taxon>Agaricomycotina</taxon>
        <taxon>Agaricomycetes</taxon>
        <taxon>Cantharellales</taxon>
        <taxon>Tulasnellaceae</taxon>
        <taxon>Tulasnella</taxon>
    </lineage>
</organism>
<reference evidence="3 4" key="1">
    <citation type="submission" date="2014-04" db="EMBL/GenBank/DDBJ databases">
        <authorList>
            <consortium name="DOE Joint Genome Institute"/>
            <person name="Kuo A."/>
            <person name="Girlanda M."/>
            <person name="Perotto S."/>
            <person name="Kohler A."/>
            <person name="Nagy L.G."/>
            <person name="Floudas D."/>
            <person name="Copeland A."/>
            <person name="Barry K.W."/>
            <person name="Cichocki N."/>
            <person name="Veneault-Fourrey C."/>
            <person name="LaButti K."/>
            <person name="Lindquist E.A."/>
            <person name="Lipzen A."/>
            <person name="Lundell T."/>
            <person name="Morin E."/>
            <person name="Murat C."/>
            <person name="Sun H."/>
            <person name="Tunlid A."/>
            <person name="Henrissat B."/>
            <person name="Grigoriev I.V."/>
            <person name="Hibbett D.S."/>
            <person name="Martin F."/>
            <person name="Nordberg H.P."/>
            <person name="Cantor M.N."/>
            <person name="Hua S.X."/>
        </authorList>
    </citation>
    <scope>NUCLEOTIDE SEQUENCE [LARGE SCALE GENOMIC DNA]</scope>
    <source>
        <strain evidence="3 4">MUT 4182</strain>
    </source>
</reference>
<evidence type="ECO:0000256" key="2">
    <source>
        <dbReference type="SAM" id="MobiDB-lite"/>
    </source>
</evidence>
<dbReference type="EMBL" id="KN823387">
    <property type="protein sequence ID" value="KIO17413.1"/>
    <property type="molecule type" value="Genomic_DNA"/>
</dbReference>
<feature type="region of interest" description="Disordered" evidence="2">
    <location>
        <begin position="40"/>
        <end position="195"/>
    </location>
</feature>
<dbReference type="PANTHER" id="PTHR12221">
    <property type="entry name" value="PESCADILLO - RELATED"/>
    <property type="match status" value="1"/>
</dbReference>
<evidence type="ECO:0000313" key="3">
    <source>
        <dbReference type="EMBL" id="KIO17413.1"/>
    </source>
</evidence>